<dbReference type="EMBL" id="JANHOH010000004">
    <property type="protein sequence ID" value="MCQ6959732.1"/>
    <property type="molecule type" value="Genomic_DNA"/>
</dbReference>
<dbReference type="Pfam" id="PF13385">
    <property type="entry name" value="Laminin_G_3"/>
    <property type="match status" value="1"/>
</dbReference>
<dbReference type="SUPFAM" id="SSF49899">
    <property type="entry name" value="Concanavalin A-like lectins/glucanases"/>
    <property type="match status" value="1"/>
</dbReference>
<reference evidence="1 2" key="1">
    <citation type="submission" date="2022-07" db="EMBL/GenBank/DDBJ databases">
        <title>Mucilaginibacter sp. JC4.</title>
        <authorList>
            <person name="Le V."/>
            <person name="Ko S.-R."/>
            <person name="Ahn C.-Y."/>
            <person name="Oh H.-M."/>
        </authorList>
    </citation>
    <scope>NUCLEOTIDE SEQUENCE [LARGE SCALE GENOMIC DNA]</scope>
    <source>
        <strain evidence="1 2">JC4</strain>
    </source>
</reference>
<accession>A0ABT1T529</accession>
<dbReference type="PROSITE" id="PS51257">
    <property type="entry name" value="PROKAR_LIPOPROTEIN"/>
    <property type="match status" value="1"/>
</dbReference>
<evidence type="ECO:0000313" key="2">
    <source>
        <dbReference type="Proteomes" id="UP001204376"/>
    </source>
</evidence>
<evidence type="ECO:0000313" key="1">
    <source>
        <dbReference type="EMBL" id="MCQ6959732.1"/>
    </source>
</evidence>
<organism evidence="1 2">
    <name type="scientific">Mucilaginibacter aquariorum</name>
    <dbReference type="NCBI Taxonomy" id="2967225"/>
    <lineage>
        <taxon>Bacteria</taxon>
        <taxon>Pseudomonadati</taxon>
        <taxon>Bacteroidota</taxon>
        <taxon>Sphingobacteriia</taxon>
        <taxon>Sphingobacteriales</taxon>
        <taxon>Sphingobacteriaceae</taxon>
        <taxon>Mucilaginibacter</taxon>
    </lineage>
</organism>
<gene>
    <name evidence="1" type="ORF">NPE20_17280</name>
</gene>
<dbReference type="InterPro" id="IPR013320">
    <property type="entry name" value="ConA-like_dom_sf"/>
</dbReference>
<dbReference type="Proteomes" id="UP001204376">
    <property type="component" value="Unassembled WGS sequence"/>
</dbReference>
<proteinExistence type="predicted"/>
<sequence length="277" mass="29535">MKKTNLYILTAVLISTGLSSCQKKFDPSTYAPPLDINGYTAANEVAKESLIAYWGFDNSLVDSVSNTAGTATGTTFAEGIKGDALQGALNSYVIAAPSSAVANLKSFTITEWINTPPPSVGIIPIFSLANKTGFWGNIEFFFENGSTNDNGLLRFHLFNGTDDKALEVNGVKNLFNKFVNIAFSYDGATSTCKVYVNGSRVFSGPFPGVTGPLNFKDQGNLVFGAPQFMTTPSQTSSHGAEGWASFNAGKLDEVRIYNKALSDIEVGSIAKLEGRGK</sequence>
<name>A0ABT1T529_9SPHI</name>
<comment type="caution">
    <text evidence="1">The sequence shown here is derived from an EMBL/GenBank/DDBJ whole genome shotgun (WGS) entry which is preliminary data.</text>
</comment>
<protein>
    <submittedName>
        <fullName evidence="1">LamG domain-containing protein</fullName>
    </submittedName>
</protein>
<dbReference type="RefSeq" id="WP_256539922.1">
    <property type="nucleotide sequence ID" value="NZ_JANHOH010000004.1"/>
</dbReference>
<dbReference type="Gene3D" id="2.60.120.200">
    <property type="match status" value="1"/>
</dbReference>
<keyword evidence="2" id="KW-1185">Reference proteome</keyword>